<dbReference type="CDD" id="cd04186">
    <property type="entry name" value="GT_2_like_c"/>
    <property type="match status" value="1"/>
</dbReference>
<dbReference type="EMBL" id="VRTY01000012">
    <property type="protein sequence ID" value="TXK50482.1"/>
    <property type="molecule type" value="Genomic_DNA"/>
</dbReference>
<dbReference type="AlphaFoldDB" id="A0A5C8KBB9"/>
<dbReference type="PANTHER" id="PTHR43179:SF7">
    <property type="entry name" value="RHAMNOSYLTRANSFERASE WBBL"/>
    <property type="match status" value="1"/>
</dbReference>
<dbReference type="InterPro" id="IPR001173">
    <property type="entry name" value="Glyco_trans_2-like"/>
</dbReference>
<reference evidence="2 3" key="1">
    <citation type="submission" date="2019-08" db="EMBL/GenBank/DDBJ databases">
        <authorList>
            <person name="Shi S."/>
        </authorList>
    </citation>
    <scope>NUCLEOTIDE SEQUENCE [LARGE SCALE GENOMIC DNA]</scope>
    <source>
        <strain evidence="2 3">GY10130</strain>
    </source>
</reference>
<accession>A0A5C8KBB9</accession>
<proteinExistence type="predicted"/>
<dbReference type="Proteomes" id="UP000321926">
    <property type="component" value="Unassembled WGS sequence"/>
</dbReference>
<sequence>MSKKLSVIIVSYNVQYFLEQALRSVQKALAGIPSEIFVVDNNSSDSSVEMVASRFPEVVLLANQDNVGFSKANNQAIALATGQYILLLNPDTVVEEDTFYKCLEFMDANPEAGGLGVKMIDGTGTFLPESKRGLPTPLVAFSKIAGISRLFPSSKLFGRYHLGFLSPDEVHEVEVLSGAFMLMRHRTLEQVGLLDESFFMYGEDVDLSYRILLGGYKNYYFPYTTIIHYKGESTHKGSLNYVLVFYKAMAIFYQKHFSGSNAVVFSKLILIAIYVRAALSVLAVSVKKLFGFRLSKKDTSHKLPASRMVLVAGQEQEYKRAHAILQLAGLTQLQINRICPSQLHPEQLQKALEHRKACEIIFCGKDMAFADIISTMEQLRGTGIACSILPPQADFIVGSYSKVDRGYHYAPATAPVKMPEVVSC</sequence>
<gene>
    <name evidence="2" type="ORF">FVR03_04685</name>
</gene>
<dbReference type="PANTHER" id="PTHR43179">
    <property type="entry name" value="RHAMNOSYLTRANSFERASE WBBL"/>
    <property type="match status" value="1"/>
</dbReference>
<dbReference type="InterPro" id="IPR029044">
    <property type="entry name" value="Nucleotide-diphossugar_trans"/>
</dbReference>
<evidence type="ECO:0000313" key="3">
    <source>
        <dbReference type="Proteomes" id="UP000321926"/>
    </source>
</evidence>
<keyword evidence="3" id="KW-1185">Reference proteome</keyword>
<dbReference type="Gene3D" id="3.90.550.10">
    <property type="entry name" value="Spore Coat Polysaccharide Biosynthesis Protein SpsA, Chain A"/>
    <property type="match status" value="1"/>
</dbReference>
<evidence type="ECO:0000313" key="2">
    <source>
        <dbReference type="EMBL" id="TXK50482.1"/>
    </source>
</evidence>
<keyword evidence="2" id="KW-0808">Transferase</keyword>
<organism evidence="2 3">
    <name type="scientific">Pontibacter qinzhouensis</name>
    <dbReference type="NCBI Taxonomy" id="2603253"/>
    <lineage>
        <taxon>Bacteria</taxon>
        <taxon>Pseudomonadati</taxon>
        <taxon>Bacteroidota</taxon>
        <taxon>Cytophagia</taxon>
        <taxon>Cytophagales</taxon>
        <taxon>Hymenobacteraceae</taxon>
        <taxon>Pontibacter</taxon>
    </lineage>
</organism>
<name>A0A5C8KBB9_9BACT</name>
<evidence type="ECO:0000259" key="1">
    <source>
        <dbReference type="Pfam" id="PF00535"/>
    </source>
</evidence>
<protein>
    <submittedName>
        <fullName evidence="2">Glycosyltransferase family 2 protein</fullName>
    </submittedName>
</protein>
<dbReference type="OrthoDB" id="9771846at2"/>
<dbReference type="RefSeq" id="WP_147920608.1">
    <property type="nucleotide sequence ID" value="NZ_VRTY01000012.1"/>
</dbReference>
<dbReference type="Pfam" id="PF00535">
    <property type="entry name" value="Glycos_transf_2"/>
    <property type="match status" value="1"/>
</dbReference>
<dbReference type="GO" id="GO:0016740">
    <property type="term" value="F:transferase activity"/>
    <property type="evidence" value="ECO:0007669"/>
    <property type="project" value="UniProtKB-KW"/>
</dbReference>
<dbReference type="SUPFAM" id="SSF53448">
    <property type="entry name" value="Nucleotide-diphospho-sugar transferases"/>
    <property type="match status" value="1"/>
</dbReference>
<feature type="domain" description="Glycosyltransferase 2-like" evidence="1">
    <location>
        <begin position="6"/>
        <end position="121"/>
    </location>
</feature>
<comment type="caution">
    <text evidence="2">The sequence shown here is derived from an EMBL/GenBank/DDBJ whole genome shotgun (WGS) entry which is preliminary data.</text>
</comment>